<dbReference type="PANTHER" id="PTHR12110">
    <property type="entry name" value="HYDROXYPYRUVATE ISOMERASE"/>
    <property type="match status" value="1"/>
</dbReference>
<evidence type="ECO:0000313" key="2">
    <source>
        <dbReference type="EMBL" id="GBC99123.1"/>
    </source>
</evidence>
<dbReference type="AlphaFoldDB" id="A0A2H5XD59"/>
<proteinExistence type="predicted"/>
<comment type="caution">
    <text evidence="2">The sequence shown here is derived from an EMBL/GenBank/DDBJ whole genome shotgun (WGS) entry which is preliminary data.</text>
</comment>
<accession>A0A2H5XD59</accession>
<organism evidence="2 3">
    <name type="scientific">Candidatus Fervidibacter japonicus</name>
    <dbReference type="NCBI Taxonomy" id="2035412"/>
    <lineage>
        <taxon>Bacteria</taxon>
        <taxon>Candidatus Fervidibacterota</taxon>
        <taxon>Candidatus Fervidibacter</taxon>
    </lineage>
</organism>
<dbReference type="GO" id="GO:0016853">
    <property type="term" value="F:isomerase activity"/>
    <property type="evidence" value="ECO:0007669"/>
    <property type="project" value="UniProtKB-KW"/>
</dbReference>
<keyword evidence="2" id="KW-0413">Isomerase</keyword>
<protein>
    <submittedName>
        <fullName evidence="2">Inosose isomerase</fullName>
        <ecNumber evidence="2">5.3.99.11</ecNumber>
    </submittedName>
</protein>
<evidence type="ECO:0000259" key="1">
    <source>
        <dbReference type="Pfam" id="PF01261"/>
    </source>
</evidence>
<reference evidence="3" key="1">
    <citation type="submission" date="2017-09" db="EMBL/GenBank/DDBJ databases">
        <title>Metaegenomics of thermophilic ammonia-oxidizing enrichment culture.</title>
        <authorList>
            <person name="Kato S."/>
            <person name="Suzuki K."/>
        </authorList>
    </citation>
    <scope>NUCLEOTIDE SEQUENCE [LARGE SCALE GENOMIC DNA]</scope>
</reference>
<dbReference type="Pfam" id="PF01261">
    <property type="entry name" value="AP_endonuc_2"/>
    <property type="match status" value="1"/>
</dbReference>
<dbReference type="EC" id="5.3.99.11" evidence="2"/>
<dbReference type="InterPro" id="IPR050312">
    <property type="entry name" value="IolE/XylAMocC-like"/>
</dbReference>
<gene>
    <name evidence="2" type="primary">iolI_2</name>
    <name evidence="2" type="ORF">HRbin17_01644</name>
</gene>
<dbReference type="Gene3D" id="3.20.20.150">
    <property type="entry name" value="Divalent-metal-dependent TIM barrel enzymes"/>
    <property type="match status" value="1"/>
</dbReference>
<sequence>MFVGLLTAPFRGKSLKDIVRFADEHAFGGLEVVTGVGSGHIDAAQVLKDKGRSVKRLLKGTGVHITALARYGNPLEADPQKRDAFLSELRAVIDAAEVLEVPVVCTLAGFPLPGKTKMQTIEQDVPSVFAPLCEYAQKRGVKIALENWFATNLQGLHHFERLFEVVPHENLGLNFDPSHLVHQDIDYIAAVERFASRIFHTHAKDTQIYEHKRRWLGNYESGWWRYVIPGYGVIDWGRYIGTLRRIGYDGVLSIEHEDTAFPVEAGFLRGKAYLSQFV</sequence>
<dbReference type="InterPro" id="IPR036237">
    <property type="entry name" value="Xyl_isomerase-like_sf"/>
</dbReference>
<dbReference type="EMBL" id="BEHT01000021">
    <property type="protein sequence ID" value="GBC99123.1"/>
    <property type="molecule type" value="Genomic_DNA"/>
</dbReference>
<dbReference type="InterPro" id="IPR013022">
    <property type="entry name" value="Xyl_isomerase-like_TIM-brl"/>
</dbReference>
<dbReference type="SUPFAM" id="SSF51658">
    <property type="entry name" value="Xylose isomerase-like"/>
    <property type="match status" value="1"/>
</dbReference>
<dbReference type="PANTHER" id="PTHR12110:SF21">
    <property type="entry name" value="XYLOSE ISOMERASE-LIKE TIM BARREL DOMAIN-CONTAINING PROTEIN"/>
    <property type="match status" value="1"/>
</dbReference>
<evidence type="ECO:0000313" key="3">
    <source>
        <dbReference type="Proteomes" id="UP000236173"/>
    </source>
</evidence>
<feature type="domain" description="Xylose isomerase-like TIM barrel" evidence="1">
    <location>
        <begin position="20"/>
        <end position="270"/>
    </location>
</feature>
<name>A0A2H5XD59_9BACT</name>
<dbReference type="Proteomes" id="UP000236173">
    <property type="component" value="Unassembled WGS sequence"/>
</dbReference>